<organism evidence="1">
    <name type="scientific">Tupanvirus soda lake</name>
    <dbReference type="NCBI Taxonomy" id="2126985"/>
    <lineage>
        <taxon>Viruses</taxon>
        <taxon>Varidnaviria</taxon>
        <taxon>Bamfordvirae</taxon>
        <taxon>Nucleocytoviricota</taxon>
        <taxon>Megaviricetes</taxon>
        <taxon>Imitervirales</taxon>
        <taxon>Mimiviridae</taxon>
        <taxon>Megamimivirinae</taxon>
        <taxon>Tupanvirus</taxon>
        <taxon>Tupanvirus salinum</taxon>
    </lineage>
</organism>
<dbReference type="InterPro" id="IPR019012">
    <property type="entry name" value="RNA_cap_Gua-N2-MeTrfase"/>
</dbReference>
<keyword evidence="1" id="KW-0489">Methyltransferase</keyword>
<dbReference type="InterPro" id="IPR029063">
    <property type="entry name" value="SAM-dependent_MTases_sf"/>
</dbReference>
<dbReference type="GO" id="GO:0071164">
    <property type="term" value="F:RNA cap trimethylguanosine synthase activity"/>
    <property type="evidence" value="ECO:0007669"/>
    <property type="project" value="TreeGrafter"/>
</dbReference>
<dbReference type="KEGG" id="vg:80518492"/>
<dbReference type="EMBL" id="KY523104">
    <property type="protein sequence ID" value="QKU35075.1"/>
    <property type="molecule type" value="Genomic_DNA"/>
</dbReference>
<dbReference type="PANTHER" id="PTHR14741">
    <property type="entry name" value="S-ADENOSYLMETHIONINE-DEPENDENT METHYLTRANSFERASE RELATED"/>
    <property type="match status" value="1"/>
</dbReference>
<accession>A0A6N1NK51</accession>
<dbReference type="Gene3D" id="3.40.50.150">
    <property type="entry name" value="Vaccinia Virus protein VP39"/>
    <property type="match status" value="1"/>
</dbReference>
<evidence type="ECO:0000313" key="1">
    <source>
        <dbReference type="EMBL" id="QKU35075.1"/>
    </source>
</evidence>
<dbReference type="CDD" id="cd02440">
    <property type="entry name" value="AdoMet_MTases"/>
    <property type="match status" value="1"/>
</dbReference>
<reference evidence="1" key="1">
    <citation type="submission" date="2017-01" db="EMBL/GenBank/DDBJ databases">
        <authorList>
            <person name="Assis F.L."/>
            <person name="Abrahao J.S."/>
            <person name="Silva L."/>
            <person name="Khalil J.B."/>
            <person name="Rodrigues R."/>
            <person name="Silva L.S."/>
            <person name="Arantes T."/>
            <person name="Boratto P."/>
            <person name="Andrade M."/>
            <person name="Kroon E.G."/>
            <person name="Ribeiro B."/>
            <person name="Bergier I."/>
            <person name="Seligmann H."/>
            <person name="Ghigo E."/>
            <person name="Colson P."/>
            <person name="Levasseur A."/>
            <person name="Raoult D."/>
            <person name="Scola B.L."/>
        </authorList>
    </citation>
    <scope>NUCLEOTIDE SEQUENCE</scope>
    <source>
        <strain evidence="1">Soda lake</strain>
    </source>
</reference>
<keyword evidence="1" id="KW-0808">Transferase</keyword>
<dbReference type="RefSeq" id="YP_010781728.1">
    <property type="nucleotide sequence ID" value="NC_075039.1"/>
</dbReference>
<reference evidence="1" key="2">
    <citation type="journal article" date="2018" name="Nat. Commun.">
        <title>Tailed giant Tupanvirus possesses the most complete translational apparatus of the known virosphere.</title>
        <authorList>
            <person name="Abrahao J."/>
            <person name="Silva L."/>
            <person name="Silva L.S."/>
            <person name="Khalil J.Y.B."/>
            <person name="Rodrigues R."/>
            <person name="Arantes T."/>
            <person name="Assis F."/>
            <person name="Boratto P."/>
            <person name="Andrade M."/>
            <person name="Kroon E.G."/>
            <person name="Ribeiro B."/>
            <person name="Bergier I."/>
            <person name="Seligmann H."/>
            <person name="Ghigo E."/>
            <person name="Colson P."/>
            <person name="Levasseur A."/>
            <person name="Kroemer G."/>
            <person name="Raoult D."/>
            <person name="La Scola B."/>
        </authorList>
    </citation>
    <scope>NUCLEOTIDE SEQUENCE [LARGE SCALE GENOMIC DNA]</scope>
    <source>
        <strain evidence="1">Soda lake</strain>
    </source>
</reference>
<protein>
    <submittedName>
        <fullName evidence="1">Putative RNA methylase</fullName>
    </submittedName>
</protein>
<name>A0A6N1NK51_9VIRU</name>
<dbReference type="Pfam" id="PF09445">
    <property type="entry name" value="Methyltransf_15"/>
    <property type="match status" value="1"/>
</dbReference>
<dbReference type="GO" id="GO:0003676">
    <property type="term" value="F:nucleic acid binding"/>
    <property type="evidence" value="ECO:0007669"/>
    <property type="project" value="InterPro"/>
</dbReference>
<dbReference type="InterPro" id="IPR002052">
    <property type="entry name" value="DNA_methylase_N6_adenine_CS"/>
</dbReference>
<proteinExistence type="predicted"/>
<dbReference type="PANTHER" id="PTHR14741:SF32">
    <property type="entry name" value="TRIMETHYLGUANOSINE SYNTHASE"/>
    <property type="match status" value="1"/>
</dbReference>
<dbReference type="SUPFAM" id="SSF53335">
    <property type="entry name" value="S-adenosyl-L-methionine-dependent methyltransferases"/>
    <property type="match status" value="1"/>
</dbReference>
<dbReference type="GeneID" id="80518492"/>
<dbReference type="PROSITE" id="PS00092">
    <property type="entry name" value="N6_MTASE"/>
    <property type="match status" value="1"/>
</dbReference>
<sequence>MEYSEKAIYVPKSKRDLSNDNNTTNIDIYQPKYNKYYNGMTEPLQNIKRNHNYRNVLSLKRLIFPPISNDKLSQLMIDDDSIKFITFTSSAQEITNIIMNNLTDFPCHESKDVDKWKLKPLEKKMKKLVITEMTAGVGGNVLNFAKYFKYVNAIEIDTTRYNFLNKNIKLYGYENVNCYNADSLNLLIEKDDIVQDIIFFDPPWGGKNYKLHTSLRLNFGEYTIEKICKILFGRPRNKMIVMKLPKNYDFDYLLDELNGYRVSKIVLDRMVIVVIKNYDCDN</sequence>